<dbReference type="AlphaFoldDB" id="J3LIW6"/>
<dbReference type="HOGENOM" id="CLU_2487016_0_0_1"/>
<accession>J3LIW6</accession>
<dbReference type="Gramene" id="OB0337G10020.1">
    <property type="protein sequence ID" value="OB0337G10020.1"/>
    <property type="gene ID" value="OB0337G10020"/>
</dbReference>
<evidence type="ECO:0000313" key="2">
    <source>
        <dbReference type="Proteomes" id="UP000006038"/>
    </source>
</evidence>
<evidence type="ECO:0000313" key="1">
    <source>
        <dbReference type="EnsemblPlants" id="OB0337G10020.1"/>
    </source>
</evidence>
<sequence>MQTMDNTSSLLLNSSSDWRNVAWNWKYDEVTHTNIFLTKENSTRIEWSPQAHHQNKIITSTKSDGYKQLCNYTFFFSFPSASYIKHL</sequence>
<protein>
    <submittedName>
        <fullName evidence="1">Uncharacterized protein</fullName>
    </submittedName>
</protein>
<name>J3LIW6_ORYBR</name>
<dbReference type="Proteomes" id="UP000006038">
    <property type="component" value="Unassembled WGS sequence"/>
</dbReference>
<proteinExistence type="predicted"/>
<keyword evidence="2" id="KW-1185">Reference proteome</keyword>
<organism evidence="1">
    <name type="scientific">Oryza brachyantha</name>
    <name type="common">malo sina</name>
    <dbReference type="NCBI Taxonomy" id="4533"/>
    <lineage>
        <taxon>Eukaryota</taxon>
        <taxon>Viridiplantae</taxon>
        <taxon>Streptophyta</taxon>
        <taxon>Embryophyta</taxon>
        <taxon>Tracheophyta</taxon>
        <taxon>Spermatophyta</taxon>
        <taxon>Magnoliopsida</taxon>
        <taxon>Liliopsida</taxon>
        <taxon>Poales</taxon>
        <taxon>Poaceae</taxon>
        <taxon>BOP clade</taxon>
        <taxon>Oryzoideae</taxon>
        <taxon>Oryzeae</taxon>
        <taxon>Oryzinae</taxon>
        <taxon>Oryza</taxon>
    </lineage>
</organism>
<dbReference type="EnsemblPlants" id="OB0337G10020.1">
    <property type="protein sequence ID" value="OB0337G10020.1"/>
    <property type="gene ID" value="OB0337G10020"/>
</dbReference>
<reference evidence="1" key="1">
    <citation type="submission" date="2015-06" db="UniProtKB">
        <authorList>
            <consortium name="EnsemblPlants"/>
        </authorList>
    </citation>
    <scope>IDENTIFICATION</scope>
</reference>